<protein>
    <submittedName>
        <fullName evidence="1">Uncharacterized protein</fullName>
    </submittedName>
</protein>
<dbReference type="Proteomes" id="UP000198211">
    <property type="component" value="Unassembled WGS sequence"/>
</dbReference>
<evidence type="ECO:0000313" key="1">
    <source>
        <dbReference type="EMBL" id="OWZ14436.1"/>
    </source>
</evidence>
<reference evidence="2" key="1">
    <citation type="submission" date="2017-03" db="EMBL/GenBank/DDBJ databases">
        <title>Phytopthora megakarya and P. palmivora, two closely related causual agents of cacao black pod achieved similar genome size and gene model numbers by different mechanisms.</title>
        <authorList>
            <person name="Ali S."/>
            <person name="Shao J."/>
            <person name="Larry D.J."/>
            <person name="Kronmiller B."/>
            <person name="Shen D."/>
            <person name="Strem M.D."/>
            <person name="Melnick R.L."/>
            <person name="Guiltinan M.J."/>
            <person name="Tyler B.M."/>
            <person name="Meinhardt L.W."/>
            <person name="Bailey B.A."/>
        </authorList>
    </citation>
    <scope>NUCLEOTIDE SEQUENCE [LARGE SCALE GENOMIC DNA]</scope>
    <source>
        <strain evidence="2">zdho120</strain>
    </source>
</reference>
<evidence type="ECO:0000313" key="2">
    <source>
        <dbReference type="Proteomes" id="UP000198211"/>
    </source>
</evidence>
<dbReference type="PANTHER" id="PTHR28653:SF1">
    <property type="entry name" value="ATPASE SWSAP1"/>
    <property type="match status" value="1"/>
</dbReference>
<dbReference type="EMBL" id="NBNE01001339">
    <property type="protein sequence ID" value="OWZ14436.1"/>
    <property type="molecule type" value="Genomic_DNA"/>
</dbReference>
<sequence>MRGNAGASQQPAASEIVPITACSKCQLPLQTGEDNGIWSRIHINNAELQHFLCSLHVVDKETSVLLVDGFETFFEGQSMGNVYQTLAFLLEAQDYMKTATGSGVAVVTGNTDAFLLQDRRLLRRWCRFLEIVPDVQEPDVFTLREEVENSADVSEDVARIQVKYEFEPPGDEALGTFQLLFIQTWSR</sequence>
<dbReference type="GO" id="GO:0000724">
    <property type="term" value="P:double-strand break repair via homologous recombination"/>
    <property type="evidence" value="ECO:0007669"/>
    <property type="project" value="TreeGrafter"/>
</dbReference>
<keyword evidence="2" id="KW-1185">Reference proteome</keyword>
<dbReference type="OrthoDB" id="157876at2759"/>
<proteinExistence type="predicted"/>
<gene>
    <name evidence="1" type="ORF">PHMEG_00012088</name>
</gene>
<accession>A0A225W9M3</accession>
<comment type="caution">
    <text evidence="1">The sequence shown here is derived from an EMBL/GenBank/DDBJ whole genome shotgun (WGS) entry which is preliminary data.</text>
</comment>
<dbReference type="PANTHER" id="PTHR28653">
    <property type="match status" value="1"/>
</dbReference>
<organism evidence="1 2">
    <name type="scientific">Phytophthora megakarya</name>
    <dbReference type="NCBI Taxonomy" id="4795"/>
    <lineage>
        <taxon>Eukaryota</taxon>
        <taxon>Sar</taxon>
        <taxon>Stramenopiles</taxon>
        <taxon>Oomycota</taxon>
        <taxon>Peronosporomycetes</taxon>
        <taxon>Peronosporales</taxon>
        <taxon>Peronosporaceae</taxon>
        <taxon>Phytophthora</taxon>
    </lineage>
</organism>
<name>A0A225W9M3_9STRA</name>
<dbReference type="GO" id="GO:0097196">
    <property type="term" value="C:Shu complex"/>
    <property type="evidence" value="ECO:0007669"/>
    <property type="project" value="TreeGrafter"/>
</dbReference>
<dbReference type="GO" id="GO:0003697">
    <property type="term" value="F:single-stranded DNA binding"/>
    <property type="evidence" value="ECO:0007669"/>
    <property type="project" value="TreeGrafter"/>
</dbReference>
<dbReference type="AlphaFoldDB" id="A0A225W9M3"/>